<feature type="region of interest" description="Disordered" evidence="1">
    <location>
        <begin position="395"/>
        <end position="414"/>
    </location>
</feature>
<dbReference type="Gene3D" id="1.10.418.10">
    <property type="entry name" value="Calponin-like domain"/>
    <property type="match status" value="1"/>
</dbReference>
<reference evidence="3 4" key="1">
    <citation type="submission" date="2022-12" db="EMBL/GenBank/DDBJ databases">
        <title>Chromosome-level genome of Tegillarca granosa.</title>
        <authorList>
            <person name="Kim J."/>
        </authorList>
    </citation>
    <scope>NUCLEOTIDE SEQUENCE [LARGE SCALE GENOMIC DNA]</scope>
    <source>
        <strain evidence="3">Teg-2019</strain>
        <tissue evidence="3">Adductor muscle</tissue>
    </source>
</reference>
<feature type="region of interest" description="Disordered" evidence="1">
    <location>
        <begin position="591"/>
        <end position="740"/>
    </location>
</feature>
<feature type="compositionally biased region" description="Polar residues" evidence="1">
    <location>
        <begin position="624"/>
        <end position="650"/>
    </location>
</feature>
<feature type="region of interest" description="Disordered" evidence="1">
    <location>
        <begin position="426"/>
        <end position="518"/>
    </location>
</feature>
<dbReference type="PROSITE" id="PS50021">
    <property type="entry name" value="CH"/>
    <property type="match status" value="1"/>
</dbReference>
<keyword evidence="4" id="KW-1185">Reference proteome</keyword>
<accession>A0ABQ9ETY2</accession>
<feature type="region of interest" description="Disordered" evidence="1">
    <location>
        <begin position="211"/>
        <end position="236"/>
    </location>
</feature>
<organism evidence="3 4">
    <name type="scientific">Tegillarca granosa</name>
    <name type="common">Malaysian cockle</name>
    <name type="synonym">Anadara granosa</name>
    <dbReference type="NCBI Taxonomy" id="220873"/>
    <lineage>
        <taxon>Eukaryota</taxon>
        <taxon>Metazoa</taxon>
        <taxon>Spiralia</taxon>
        <taxon>Lophotrochozoa</taxon>
        <taxon>Mollusca</taxon>
        <taxon>Bivalvia</taxon>
        <taxon>Autobranchia</taxon>
        <taxon>Pteriomorphia</taxon>
        <taxon>Arcoida</taxon>
        <taxon>Arcoidea</taxon>
        <taxon>Arcidae</taxon>
        <taxon>Tegillarca</taxon>
    </lineage>
</organism>
<feature type="compositionally biased region" description="Low complexity" evidence="1">
    <location>
        <begin position="610"/>
        <end position="621"/>
    </location>
</feature>
<evidence type="ECO:0000256" key="1">
    <source>
        <dbReference type="SAM" id="MobiDB-lite"/>
    </source>
</evidence>
<dbReference type="SUPFAM" id="SSF47576">
    <property type="entry name" value="Calponin-homology domain, CH-domain"/>
    <property type="match status" value="1"/>
</dbReference>
<feature type="compositionally biased region" description="Polar residues" evidence="1">
    <location>
        <begin position="222"/>
        <end position="236"/>
    </location>
</feature>
<protein>
    <recommendedName>
        <fullName evidence="2">Calponin-homology (CH) domain-containing protein</fullName>
    </recommendedName>
</protein>
<feature type="compositionally biased region" description="Low complexity" evidence="1">
    <location>
        <begin position="431"/>
        <end position="443"/>
    </location>
</feature>
<sequence length="740" mass="81456">MVALQLIGAGHARNILTRYTCNVRVESVNSEITCKSDRVENLDKCLDKLKSVGVDTAGIDAEDLADGNLKSTLLLVGNIRQHFDKSTTSSGNEGSHRNQAESNQHLTRDINMPGAITVPGGSSRDSHFINKGTSYTARRIPYSAEDILPGTLGISKDEKMSTVKTSAPVGSLVSMTELSTNGVSQYGVEERRQQITLPTSRGQHLVRTQNMRPAVPSPKPPVTTTNAWSNEKPMSQNIHRATPSIEERLKSLINSPPSSAVDDEPPVKPQYTDGELLHVPRPQSRNGPETDHRIPNNSVPYSSKQGPSFIGQSPQHGSHGNVYVPSKPTDRWQGSRAEAILDRSYDKTAYRYVPGGHDNQGFDNNDMENRDRINQPLNSTGDSELRNAWNRLYGKGTQPEQSRDQPGRFPSDPKYLEIKTNLADRASPMGQSSNNQSQDSSSNFHNTSWIAQDSSGSLSPPIHAADDKSASQNTLTLGPAAMYPDFGNRPSSARGKPVPPPKPNGEKPGEITQQNSAKQTVHVDIHKNGPYAINFNHSVDNQFGLRTNNKAAFNTSSDSARLLKRGLYDLDIDRGHHSQLDLQDSIFDYHGSGSEASSRSVTPPLPPLSPSNSESEESAPSVNYKLNRSASASMLTTPKTPDLVKSTTKISAEDRKQKNVNSGSQYPNKMEKKYSSGGKTNSKLLSNGYFMKGLERERNPSRRRWSICSSDTSSLRRPNRKVKPSPQNHQRHHYHHRDIK</sequence>
<feature type="region of interest" description="Disordered" evidence="1">
    <location>
        <begin position="85"/>
        <end position="110"/>
    </location>
</feature>
<feature type="compositionally biased region" description="Polar residues" evidence="1">
    <location>
        <begin position="444"/>
        <end position="458"/>
    </location>
</feature>
<proteinExistence type="predicted"/>
<feature type="compositionally biased region" description="Polar residues" evidence="1">
    <location>
        <begin position="707"/>
        <end position="716"/>
    </location>
</feature>
<dbReference type="Proteomes" id="UP001217089">
    <property type="component" value="Unassembled WGS sequence"/>
</dbReference>
<dbReference type="InterPro" id="IPR036872">
    <property type="entry name" value="CH_dom_sf"/>
</dbReference>
<gene>
    <name evidence="3" type="ORF">KUTeg_013523</name>
</gene>
<feature type="region of interest" description="Disordered" evidence="1">
    <location>
        <begin position="254"/>
        <end position="334"/>
    </location>
</feature>
<feature type="compositionally biased region" description="Polar residues" evidence="1">
    <location>
        <begin position="295"/>
        <end position="318"/>
    </location>
</feature>
<name>A0ABQ9ETY2_TEGGR</name>
<dbReference type="InterPro" id="IPR001715">
    <property type="entry name" value="CH_dom"/>
</dbReference>
<evidence type="ECO:0000313" key="4">
    <source>
        <dbReference type="Proteomes" id="UP001217089"/>
    </source>
</evidence>
<evidence type="ECO:0000259" key="2">
    <source>
        <dbReference type="PROSITE" id="PS50021"/>
    </source>
</evidence>
<dbReference type="EMBL" id="JARBDR010000657">
    <property type="protein sequence ID" value="KAJ8308649.1"/>
    <property type="molecule type" value="Genomic_DNA"/>
</dbReference>
<feature type="compositionally biased region" description="Basic residues" evidence="1">
    <location>
        <begin position="717"/>
        <end position="740"/>
    </location>
</feature>
<evidence type="ECO:0000313" key="3">
    <source>
        <dbReference type="EMBL" id="KAJ8308649.1"/>
    </source>
</evidence>
<feature type="region of interest" description="Disordered" evidence="1">
    <location>
        <begin position="351"/>
        <end position="385"/>
    </location>
</feature>
<feature type="domain" description="Calponin-homology (CH)" evidence="2">
    <location>
        <begin position="1"/>
        <end position="84"/>
    </location>
</feature>
<comment type="caution">
    <text evidence="3">The sequence shown here is derived from an EMBL/GenBank/DDBJ whole genome shotgun (WGS) entry which is preliminary data.</text>
</comment>